<keyword evidence="2" id="KW-0328">Glycosyltransferase</keyword>
<proteinExistence type="inferred from homology"/>
<dbReference type="Gene3D" id="3.40.50.2000">
    <property type="entry name" value="Glycogen Phosphorylase B"/>
    <property type="match status" value="1"/>
</dbReference>
<keyword evidence="3" id="KW-0808">Transferase</keyword>
<name>A0AAD4JSK1_9MUSC</name>
<sequence>MPQYTNERRNVRTLCNMVGRMASALLVLGLCLSFTHAAHILAVFSYSFPAPFLLVTPYMKALVQNGHQVTIVSSFNHLTDIEGARHIRVQLLDQLMHDLLNYDFISNYPLSKWAQSTIISQFFRNSSYYILSDPQVQGLLRDPNVHFDMIILQASHTDALYGLAQHFKASLVGLSAYGTAWNIDYLAGNKAPSVYEPMQPEGYSNGISLVDRFINWVYITEEWLMDRMIFLPKQLDLYKHYFNRTAESLYEIRRNFSLMLINHHFSLGRARSNVPNVIEIAGMHMSEPIEDLEPALQRFMDEAVDGVIYFSMGLEIVDKWLPPHVLTILQEAFEQLPWRVIWKSDLETLPNKSDRIYLSHMLAQRKLLSHSNLKLFITHGGILSIIEAAFNGVPMICLPMYYDQFGNAERMKQAGVAQVLSMATMTLESTTQIIKEVIENPKYAKNAEQMAMRLRDQPMSPLETAVWWTEYVIRHKGAPHMRLSEQDMSFMQYYSLDIASMLFGRIGLAIIIVTCVGIKLLRLLKKPFVLRIYHVP</sequence>
<keyword evidence="4" id="KW-1133">Transmembrane helix</keyword>
<comment type="similarity">
    <text evidence="1">Belongs to the UDP-glycosyltransferase family.</text>
</comment>
<comment type="caution">
    <text evidence="5">The sequence shown here is derived from an EMBL/GenBank/DDBJ whole genome shotgun (WGS) entry which is preliminary data.</text>
</comment>
<evidence type="ECO:0000256" key="1">
    <source>
        <dbReference type="ARBA" id="ARBA00009995"/>
    </source>
</evidence>
<evidence type="ECO:0000313" key="6">
    <source>
        <dbReference type="Proteomes" id="UP001200034"/>
    </source>
</evidence>
<dbReference type="InterPro" id="IPR050271">
    <property type="entry name" value="UDP-glycosyltransferase"/>
</dbReference>
<dbReference type="PANTHER" id="PTHR48043">
    <property type="entry name" value="EG:EG0003.4 PROTEIN-RELATED"/>
    <property type="match status" value="1"/>
</dbReference>
<keyword evidence="6" id="KW-1185">Reference proteome</keyword>
<dbReference type="InterPro" id="IPR002213">
    <property type="entry name" value="UDP_glucos_trans"/>
</dbReference>
<evidence type="ECO:0000313" key="5">
    <source>
        <dbReference type="EMBL" id="KAH8358913.1"/>
    </source>
</evidence>
<organism evidence="5 6">
    <name type="scientific">Drosophila rubida</name>
    <dbReference type="NCBI Taxonomy" id="30044"/>
    <lineage>
        <taxon>Eukaryota</taxon>
        <taxon>Metazoa</taxon>
        <taxon>Ecdysozoa</taxon>
        <taxon>Arthropoda</taxon>
        <taxon>Hexapoda</taxon>
        <taxon>Insecta</taxon>
        <taxon>Pterygota</taxon>
        <taxon>Neoptera</taxon>
        <taxon>Endopterygota</taxon>
        <taxon>Diptera</taxon>
        <taxon>Brachycera</taxon>
        <taxon>Muscomorpha</taxon>
        <taxon>Ephydroidea</taxon>
        <taxon>Drosophilidae</taxon>
        <taxon>Drosophila</taxon>
    </lineage>
</organism>
<accession>A0AAD4JSK1</accession>
<evidence type="ECO:0000256" key="4">
    <source>
        <dbReference type="SAM" id="Phobius"/>
    </source>
</evidence>
<dbReference type="Proteomes" id="UP001200034">
    <property type="component" value="Unassembled WGS sequence"/>
</dbReference>
<feature type="transmembrane region" description="Helical" evidence="4">
    <location>
        <begin position="498"/>
        <end position="521"/>
    </location>
</feature>
<dbReference type="Pfam" id="PF00201">
    <property type="entry name" value="UDPGT"/>
    <property type="match status" value="1"/>
</dbReference>
<dbReference type="SUPFAM" id="SSF53756">
    <property type="entry name" value="UDP-Glycosyltransferase/glycogen phosphorylase"/>
    <property type="match status" value="1"/>
</dbReference>
<gene>
    <name evidence="5" type="ORF">KR093_003243</name>
</gene>
<keyword evidence="4" id="KW-0812">Transmembrane</keyword>
<reference evidence="5" key="1">
    <citation type="journal article" date="2021" name="Mol. Ecol. Resour.">
        <title>Phylogenomic analyses of the genus Drosophila reveals genomic signals of climate adaptation.</title>
        <authorList>
            <person name="Li F."/>
            <person name="Rane R.V."/>
            <person name="Luria V."/>
            <person name="Xiong Z."/>
            <person name="Chen J."/>
            <person name="Li Z."/>
            <person name="Catullo R.A."/>
            <person name="Griffin P.C."/>
            <person name="Schiffer M."/>
            <person name="Pearce S."/>
            <person name="Lee S.F."/>
            <person name="McElroy K."/>
            <person name="Stocker A."/>
            <person name="Shirriffs J."/>
            <person name="Cockerell F."/>
            <person name="Coppin C."/>
            <person name="Sgro C.M."/>
            <person name="Karger A."/>
            <person name="Cain J.W."/>
            <person name="Weber J.A."/>
            <person name="Santpere G."/>
            <person name="Kirschner M.W."/>
            <person name="Hoffmann A.A."/>
            <person name="Oakeshott J.G."/>
            <person name="Zhang G."/>
        </authorList>
    </citation>
    <scope>NUCLEOTIDE SEQUENCE</scope>
    <source>
        <strain evidence="5">BGI-SZ-2011g</strain>
    </source>
</reference>
<evidence type="ECO:0008006" key="7">
    <source>
        <dbReference type="Google" id="ProtNLM"/>
    </source>
</evidence>
<dbReference type="FunFam" id="3.40.50.2000:FF:000021">
    <property type="entry name" value="UDP-glucuronosyltransferase"/>
    <property type="match status" value="1"/>
</dbReference>
<dbReference type="PANTHER" id="PTHR48043:SF145">
    <property type="entry name" value="FI06409P-RELATED"/>
    <property type="match status" value="1"/>
</dbReference>
<dbReference type="GO" id="GO:0008194">
    <property type="term" value="F:UDP-glycosyltransferase activity"/>
    <property type="evidence" value="ECO:0007669"/>
    <property type="project" value="InterPro"/>
</dbReference>
<dbReference type="EMBL" id="JAJJHW010003409">
    <property type="protein sequence ID" value="KAH8358913.1"/>
    <property type="molecule type" value="Genomic_DNA"/>
</dbReference>
<dbReference type="AlphaFoldDB" id="A0AAD4JSK1"/>
<evidence type="ECO:0000256" key="3">
    <source>
        <dbReference type="ARBA" id="ARBA00022679"/>
    </source>
</evidence>
<dbReference type="CDD" id="cd03784">
    <property type="entry name" value="GT1_Gtf-like"/>
    <property type="match status" value="1"/>
</dbReference>
<evidence type="ECO:0000256" key="2">
    <source>
        <dbReference type="ARBA" id="ARBA00022676"/>
    </source>
</evidence>
<protein>
    <recommendedName>
        <fullName evidence="7">UDP-glucuronosyltransferase</fullName>
    </recommendedName>
</protein>
<keyword evidence="4" id="KW-0472">Membrane</keyword>